<dbReference type="AlphaFoldDB" id="A0A837IQI6"/>
<comment type="caution">
    <text evidence="2">The sequence shown here is derived from an EMBL/GenBank/DDBJ whole genome shotgun (WGS) entry which is preliminary data.</text>
</comment>
<feature type="compositionally biased region" description="Low complexity" evidence="1">
    <location>
        <begin position="63"/>
        <end position="73"/>
    </location>
</feature>
<proteinExistence type="predicted"/>
<accession>A0A837IQI6</accession>
<reference evidence="2 3" key="1">
    <citation type="journal article" date="2015" name="Nature">
        <title>rRNA introns, odd ribosomes, and small enigmatic genomes across a large radiation of phyla.</title>
        <authorList>
            <person name="Brown C.T."/>
            <person name="Hug L.A."/>
            <person name="Thomas B.C."/>
            <person name="Sharon I."/>
            <person name="Castelle C.J."/>
            <person name="Singh A."/>
            <person name="Wilkins M.J."/>
            <person name="Williams K.H."/>
            <person name="Banfield J.F."/>
        </authorList>
    </citation>
    <scope>NUCLEOTIDE SEQUENCE [LARGE SCALE GENOMIC DNA]</scope>
</reference>
<name>A0A837IQI6_9BACT</name>
<organism evidence="2 3">
    <name type="scientific">Candidatus Collierbacteria bacterium GW2011_GWB2_45_17</name>
    <dbReference type="NCBI Taxonomy" id="1618388"/>
    <lineage>
        <taxon>Bacteria</taxon>
        <taxon>Candidatus Collieribacteriota</taxon>
    </lineage>
</organism>
<evidence type="ECO:0000313" key="3">
    <source>
        <dbReference type="Proteomes" id="UP000034078"/>
    </source>
</evidence>
<feature type="compositionally biased region" description="Polar residues" evidence="1">
    <location>
        <begin position="47"/>
        <end position="60"/>
    </location>
</feature>
<dbReference type="EMBL" id="LCKO01000001">
    <property type="protein sequence ID" value="KKU01284.1"/>
    <property type="molecule type" value="Genomic_DNA"/>
</dbReference>
<protein>
    <submittedName>
        <fullName evidence="2">Uncharacterized protein</fullName>
    </submittedName>
</protein>
<evidence type="ECO:0000256" key="1">
    <source>
        <dbReference type="SAM" id="MobiDB-lite"/>
    </source>
</evidence>
<sequence length="99" mass="10362">MARKSNLYRLLRHCTPRNDDVLSHILRELRPPKAGEHKDATAIAGACSQSNSSRPQSGYNIKSRASGSASAKGGPAGEAQPEADGGGETRDTECGAVSQ</sequence>
<gene>
    <name evidence="2" type="ORF">UX01_C0001G0128</name>
</gene>
<evidence type="ECO:0000313" key="2">
    <source>
        <dbReference type="EMBL" id="KKU01284.1"/>
    </source>
</evidence>
<dbReference type="Proteomes" id="UP000034078">
    <property type="component" value="Unassembled WGS sequence"/>
</dbReference>
<feature type="region of interest" description="Disordered" evidence="1">
    <location>
        <begin position="32"/>
        <end position="99"/>
    </location>
</feature>